<organism evidence="2 3">
    <name type="scientific">Candidatus Daviesbacteria bacterium GW2011_GWB1_41_5</name>
    <dbReference type="NCBI Taxonomy" id="1618429"/>
    <lineage>
        <taxon>Bacteria</taxon>
        <taxon>Candidatus Daviesiibacteriota</taxon>
    </lineage>
</organism>
<sequence length="264" mass="31234">MSDITLSVVIPSFKDPLLIKTIDSLLESSELDDRLEIIAVLDGYWPDFELRNDPRVRYIHLGKNGGMRDAINAGVAISRGEFIMRSDEHCMFARGFDLIMTGSCEPNWIMTARRYALDPVKWELMDLPYVDYEKLVIQTAKDTRKFTGLPWPERQEERKDVMIDETMAMQGSCWIMPRKWWDEVIGELQTEGYGPMYQDSHEMVFKTWKRGGKLMVNKNTWFAHKHVSFPRTHSYGNTDFYPNLKYAHDLWRPYYEEIKRKWKL</sequence>
<proteinExistence type="predicted"/>
<dbReference type="AlphaFoldDB" id="A0A0G0YVX2"/>
<protein>
    <recommendedName>
        <fullName evidence="1">Glycosyltransferase 2-like domain-containing protein</fullName>
    </recommendedName>
</protein>
<evidence type="ECO:0000259" key="1">
    <source>
        <dbReference type="Pfam" id="PF00535"/>
    </source>
</evidence>
<dbReference type="Gene3D" id="3.90.550.10">
    <property type="entry name" value="Spore Coat Polysaccharide Biosynthesis Protein SpsA, Chain A"/>
    <property type="match status" value="1"/>
</dbReference>
<dbReference type="CDD" id="cd00761">
    <property type="entry name" value="Glyco_tranf_GTA_type"/>
    <property type="match status" value="1"/>
</dbReference>
<accession>A0A0G0YVX2</accession>
<dbReference type="InterPro" id="IPR001173">
    <property type="entry name" value="Glyco_trans_2-like"/>
</dbReference>
<dbReference type="EMBL" id="LCBN01000015">
    <property type="protein sequence ID" value="KKS13841.1"/>
    <property type="molecule type" value="Genomic_DNA"/>
</dbReference>
<reference evidence="2 3" key="1">
    <citation type="journal article" date="2015" name="Nature">
        <title>rRNA introns, odd ribosomes, and small enigmatic genomes across a large radiation of phyla.</title>
        <authorList>
            <person name="Brown C.T."/>
            <person name="Hug L.A."/>
            <person name="Thomas B.C."/>
            <person name="Sharon I."/>
            <person name="Castelle C.J."/>
            <person name="Singh A."/>
            <person name="Wilkins M.J."/>
            <person name="Williams K.H."/>
            <person name="Banfield J.F."/>
        </authorList>
    </citation>
    <scope>NUCLEOTIDE SEQUENCE [LARGE SCALE GENOMIC DNA]</scope>
</reference>
<evidence type="ECO:0000313" key="3">
    <source>
        <dbReference type="Proteomes" id="UP000034753"/>
    </source>
</evidence>
<evidence type="ECO:0000313" key="2">
    <source>
        <dbReference type="EMBL" id="KKS13841.1"/>
    </source>
</evidence>
<dbReference type="Proteomes" id="UP000034753">
    <property type="component" value="Unassembled WGS sequence"/>
</dbReference>
<gene>
    <name evidence="2" type="ORF">UU67_C0015G0013</name>
</gene>
<name>A0A0G0YVX2_9BACT</name>
<comment type="caution">
    <text evidence="2">The sequence shown here is derived from an EMBL/GenBank/DDBJ whole genome shotgun (WGS) entry which is preliminary data.</text>
</comment>
<dbReference type="SUPFAM" id="SSF53448">
    <property type="entry name" value="Nucleotide-diphospho-sugar transferases"/>
    <property type="match status" value="1"/>
</dbReference>
<dbReference type="Pfam" id="PF00535">
    <property type="entry name" value="Glycos_transf_2"/>
    <property type="match status" value="1"/>
</dbReference>
<feature type="domain" description="Glycosyltransferase 2-like" evidence="1">
    <location>
        <begin position="7"/>
        <end position="95"/>
    </location>
</feature>
<dbReference type="InterPro" id="IPR029044">
    <property type="entry name" value="Nucleotide-diphossugar_trans"/>
</dbReference>